<dbReference type="CDD" id="cd12148">
    <property type="entry name" value="fungal_TF_MHR"/>
    <property type="match status" value="1"/>
</dbReference>
<evidence type="ECO:0000256" key="3">
    <source>
        <dbReference type="ARBA" id="ARBA00023163"/>
    </source>
</evidence>
<dbReference type="InterPro" id="IPR001138">
    <property type="entry name" value="Zn2Cys6_DnaBD"/>
</dbReference>
<dbReference type="PROSITE" id="PS00463">
    <property type="entry name" value="ZN2_CY6_FUNGAL_1"/>
    <property type="match status" value="1"/>
</dbReference>
<dbReference type="SMART" id="SM00906">
    <property type="entry name" value="Fungal_trans"/>
    <property type="match status" value="1"/>
</dbReference>
<accession>A0A2T4AN74</accession>
<proteinExistence type="predicted"/>
<keyword evidence="3" id="KW-0804">Transcription</keyword>
<feature type="region of interest" description="Disordered" evidence="5">
    <location>
        <begin position="47"/>
        <end position="75"/>
    </location>
</feature>
<feature type="domain" description="Zn(2)-C6 fungal-type" evidence="6">
    <location>
        <begin position="7"/>
        <end position="36"/>
    </location>
</feature>
<sequence>MTNIDKACEECRIRKIRCEGGNPCCRCSKRNMQCVYRFKIRNRLKKPRVRPASLSKENNHETSLRRQVNLSHESETESNQGFHVHSIAALPMPSYNFQLHYGPSSNFSIMHLVSSQISGVPQPLGRSEEVAQVGPGLDLFEYQFLFFGDLADSNKVAPITGVHFTTLPSQELSNRLLERYLSTYWHLLPIVTKDIFRQRLAQIYATPGVCAFDSLDGMVVLAAMAVGASMMGEEKVAQMLFQGVKTSAKRANEYVNIQSIHLELMLAQFRMERSKPHSGFMHVGNAARKAIAAGLHRGVNIRGKLEDASQRRLAFWCTYVWEVWVCFILGRQTSISELGLHIPVPTDDKIMAALVKLMKIVSHCADRIYNRTYESLVHMWDVVNEIRGELREFANEQRKEIGLEPDRVSCTGELGFCLTTISAMYHHTHLLLFRPFLILKAKLDLIPPTIRTPTLNKLDRLAWLNGACENCLDTAQKCIRLVTKSCELDEICRRTVYMAFFLEGACFVLGFDMLSNNSRRTIHLPYMQNAVDCLSTMIPKQDKALPQVPILVKGIQHIIDSSMTSDVQSIEGGSQVESLCNSSPSMVTSANTEANLEDSGPPPFLSQQHTNSMADLTTYDVLNSRVSSTLTDIEYGWQNMSVEMLWPEFPHQLLLNMQHTGRATPNHDHSFGKPI</sequence>
<dbReference type="GO" id="GO:0000435">
    <property type="term" value="P:positive regulation of transcription from RNA polymerase II promoter by galactose"/>
    <property type="evidence" value="ECO:0007669"/>
    <property type="project" value="TreeGrafter"/>
</dbReference>
<evidence type="ECO:0000256" key="4">
    <source>
        <dbReference type="ARBA" id="ARBA00023242"/>
    </source>
</evidence>
<dbReference type="InterPro" id="IPR007219">
    <property type="entry name" value="XnlR_reg_dom"/>
</dbReference>
<dbReference type="GO" id="GO:0005634">
    <property type="term" value="C:nucleus"/>
    <property type="evidence" value="ECO:0007669"/>
    <property type="project" value="TreeGrafter"/>
</dbReference>
<evidence type="ECO:0000256" key="5">
    <source>
        <dbReference type="SAM" id="MobiDB-lite"/>
    </source>
</evidence>
<keyword evidence="4" id="KW-0539">Nucleus</keyword>
<dbReference type="RefSeq" id="XP_024778194.1">
    <property type="nucleotide sequence ID" value="XM_024920705.1"/>
</dbReference>
<dbReference type="GO" id="GO:0008270">
    <property type="term" value="F:zinc ion binding"/>
    <property type="evidence" value="ECO:0007669"/>
    <property type="project" value="InterPro"/>
</dbReference>
<gene>
    <name evidence="7" type="ORF">M431DRAFT_527263</name>
</gene>
<keyword evidence="8" id="KW-1185">Reference proteome</keyword>
<reference evidence="7 8" key="1">
    <citation type="submission" date="2016-07" db="EMBL/GenBank/DDBJ databases">
        <title>Multiple horizontal gene transfer events from other fungi enriched the ability of initially mycotrophic Trichoderma (Ascomycota) to feed on dead plant biomass.</title>
        <authorList>
            <consortium name="DOE Joint Genome Institute"/>
            <person name="Aerts A."/>
            <person name="Atanasova L."/>
            <person name="Chenthamara K."/>
            <person name="Zhang J."/>
            <person name="Grujic M."/>
            <person name="Henrissat B."/>
            <person name="Kuo A."/>
            <person name="Salamov A."/>
            <person name="Lipzen A."/>
            <person name="Labutti K."/>
            <person name="Barry K."/>
            <person name="Miao Y."/>
            <person name="Rahimi M.J."/>
            <person name="Shen Q."/>
            <person name="Grigoriev I.V."/>
            <person name="Kubicek C.P."/>
            <person name="Druzhinina I.S."/>
        </authorList>
    </citation>
    <scope>NUCLEOTIDE SEQUENCE [LARGE SCALE GENOMIC DNA]</scope>
    <source>
        <strain evidence="7 8">CBS 226.95</strain>
    </source>
</reference>
<evidence type="ECO:0000256" key="2">
    <source>
        <dbReference type="ARBA" id="ARBA00023015"/>
    </source>
</evidence>
<dbReference type="GO" id="GO:0000978">
    <property type="term" value="F:RNA polymerase II cis-regulatory region sequence-specific DNA binding"/>
    <property type="evidence" value="ECO:0007669"/>
    <property type="project" value="TreeGrafter"/>
</dbReference>
<dbReference type="GeneID" id="36629274"/>
<organism evidence="7 8">
    <name type="scientific">Trichoderma harzianum CBS 226.95</name>
    <dbReference type="NCBI Taxonomy" id="983964"/>
    <lineage>
        <taxon>Eukaryota</taxon>
        <taxon>Fungi</taxon>
        <taxon>Dikarya</taxon>
        <taxon>Ascomycota</taxon>
        <taxon>Pezizomycotina</taxon>
        <taxon>Sordariomycetes</taxon>
        <taxon>Hypocreomycetidae</taxon>
        <taxon>Hypocreales</taxon>
        <taxon>Hypocreaceae</taxon>
        <taxon>Trichoderma</taxon>
    </lineage>
</organism>
<evidence type="ECO:0000313" key="8">
    <source>
        <dbReference type="Proteomes" id="UP000241690"/>
    </source>
</evidence>
<evidence type="ECO:0000259" key="6">
    <source>
        <dbReference type="PROSITE" id="PS50048"/>
    </source>
</evidence>
<feature type="compositionally biased region" description="Polar residues" evidence="5">
    <location>
        <begin position="65"/>
        <end position="75"/>
    </location>
</feature>
<dbReference type="Pfam" id="PF00172">
    <property type="entry name" value="Zn_clus"/>
    <property type="match status" value="1"/>
</dbReference>
<dbReference type="GO" id="GO:0006351">
    <property type="term" value="P:DNA-templated transcription"/>
    <property type="evidence" value="ECO:0007669"/>
    <property type="project" value="InterPro"/>
</dbReference>
<dbReference type="PANTHER" id="PTHR47424:SF15">
    <property type="entry name" value="ZN(II)2CYS6 TRANSCRIPTION FACTOR (EUROFUNG)"/>
    <property type="match status" value="1"/>
</dbReference>
<dbReference type="PANTHER" id="PTHR47424">
    <property type="entry name" value="REGULATORY PROTEIN GAL4"/>
    <property type="match status" value="1"/>
</dbReference>
<name>A0A2T4AN74_TRIHA</name>
<protein>
    <recommendedName>
        <fullName evidence="6">Zn(2)-C6 fungal-type domain-containing protein</fullName>
    </recommendedName>
</protein>
<dbReference type="PROSITE" id="PS50048">
    <property type="entry name" value="ZN2_CY6_FUNGAL_2"/>
    <property type="match status" value="1"/>
</dbReference>
<dbReference type="Gene3D" id="4.10.240.10">
    <property type="entry name" value="Zn(2)-C6 fungal-type DNA-binding domain"/>
    <property type="match status" value="1"/>
</dbReference>
<keyword evidence="2" id="KW-0805">Transcription regulation</keyword>
<dbReference type="SUPFAM" id="SSF57701">
    <property type="entry name" value="Zn2/Cys6 DNA-binding domain"/>
    <property type="match status" value="1"/>
</dbReference>
<dbReference type="GO" id="GO:0000981">
    <property type="term" value="F:DNA-binding transcription factor activity, RNA polymerase II-specific"/>
    <property type="evidence" value="ECO:0007669"/>
    <property type="project" value="InterPro"/>
</dbReference>
<dbReference type="InterPro" id="IPR051127">
    <property type="entry name" value="Fungal_SecMet_Regulators"/>
</dbReference>
<evidence type="ECO:0000313" key="7">
    <source>
        <dbReference type="EMBL" id="PTB58517.1"/>
    </source>
</evidence>
<dbReference type="AlphaFoldDB" id="A0A2T4AN74"/>
<dbReference type="Proteomes" id="UP000241690">
    <property type="component" value="Unassembled WGS sequence"/>
</dbReference>
<dbReference type="Pfam" id="PF04082">
    <property type="entry name" value="Fungal_trans"/>
    <property type="match status" value="1"/>
</dbReference>
<evidence type="ECO:0000256" key="1">
    <source>
        <dbReference type="ARBA" id="ARBA00022723"/>
    </source>
</evidence>
<dbReference type="SMART" id="SM00066">
    <property type="entry name" value="GAL4"/>
    <property type="match status" value="1"/>
</dbReference>
<dbReference type="CDD" id="cd00067">
    <property type="entry name" value="GAL4"/>
    <property type="match status" value="1"/>
</dbReference>
<dbReference type="InterPro" id="IPR036864">
    <property type="entry name" value="Zn2-C6_fun-type_DNA-bd_sf"/>
</dbReference>
<dbReference type="EMBL" id="KZ679676">
    <property type="protein sequence ID" value="PTB58517.1"/>
    <property type="molecule type" value="Genomic_DNA"/>
</dbReference>
<keyword evidence="1" id="KW-0479">Metal-binding</keyword>